<dbReference type="EMBL" id="LCDO01000025">
    <property type="protein sequence ID" value="KKS55578.1"/>
    <property type="molecule type" value="Genomic_DNA"/>
</dbReference>
<protein>
    <recommendedName>
        <fullName evidence="1">DUF4440 domain-containing protein</fullName>
    </recommendedName>
</protein>
<dbReference type="Pfam" id="PF14534">
    <property type="entry name" value="DUF4440"/>
    <property type="match status" value="1"/>
</dbReference>
<feature type="domain" description="DUF4440" evidence="1">
    <location>
        <begin position="11"/>
        <end position="111"/>
    </location>
</feature>
<proteinExistence type="predicted"/>
<dbReference type="InterPro" id="IPR032710">
    <property type="entry name" value="NTF2-like_dom_sf"/>
</dbReference>
<dbReference type="Proteomes" id="UP000034837">
    <property type="component" value="Unassembled WGS sequence"/>
</dbReference>
<comment type="caution">
    <text evidence="2">The sequence shown here is derived from an EMBL/GenBank/DDBJ whole genome shotgun (WGS) entry which is preliminary data.</text>
</comment>
<gene>
    <name evidence="2" type="ORF">UV20_C0025G0008</name>
</gene>
<accession>A0A0G1D0X4</accession>
<dbReference type="InterPro" id="IPR027843">
    <property type="entry name" value="DUF4440"/>
</dbReference>
<name>A0A0G1D0X4_9BACT</name>
<dbReference type="AlphaFoldDB" id="A0A0G1D0X4"/>
<evidence type="ECO:0000313" key="3">
    <source>
        <dbReference type="Proteomes" id="UP000034837"/>
    </source>
</evidence>
<dbReference type="SUPFAM" id="SSF54427">
    <property type="entry name" value="NTF2-like"/>
    <property type="match status" value="1"/>
</dbReference>
<organism evidence="2 3">
    <name type="scientific">Candidatus Magasanikbacteria bacterium GW2011_GWA2_42_32</name>
    <dbReference type="NCBI Taxonomy" id="1619039"/>
    <lineage>
        <taxon>Bacteria</taxon>
        <taxon>Candidatus Magasanikiibacteriota</taxon>
    </lineage>
</organism>
<evidence type="ECO:0000259" key="1">
    <source>
        <dbReference type="Pfam" id="PF14534"/>
    </source>
</evidence>
<dbReference type="Gene3D" id="3.10.450.50">
    <property type="match status" value="1"/>
</dbReference>
<evidence type="ECO:0000313" key="2">
    <source>
        <dbReference type="EMBL" id="KKS55578.1"/>
    </source>
</evidence>
<sequence length="120" mass="13988">MNELTQQFYDLETMLLKPEVRSSREELDKLLADDFMEFGSSGSVYQKPNTLANLTTNTDKVVYEVSDFEAKELSENFVLTTFKTKRTINDSDIVVSLRSSIWKKTDENWQMYFHQGTPIK</sequence>
<reference evidence="2 3" key="1">
    <citation type="journal article" date="2015" name="Nature">
        <title>rRNA introns, odd ribosomes, and small enigmatic genomes across a large radiation of phyla.</title>
        <authorList>
            <person name="Brown C.T."/>
            <person name="Hug L.A."/>
            <person name="Thomas B.C."/>
            <person name="Sharon I."/>
            <person name="Castelle C.J."/>
            <person name="Singh A."/>
            <person name="Wilkins M.J."/>
            <person name="Williams K.H."/>
            <person name="Banfield J.F."/>
        </authorList>
    </citation>
    <scope>NUCLEOTIDE SEQUENCE [LARGE SCALE GENOMIC DNA]</scope>
</reference>